<accession>A0A399FX22</accession>
<dbReference type="Pfam" id="PF00313">
    <property type="entry name" value="CSD"/>
    <property type="match status" value="1"/>
</dbReference>
<evidence type="ECO:0000259" key="7">
    <source>
        <dbReference type="PROSITE" id="PS51857"/>
    </source>
</evidence>
<evidence type="ECO:0000256" key="6">
    <source>
        <dbReference type="ARBA" id="ARBA00023163"/>
    </source>
</evidence>
<dbReference type="PANTHER" id="PTHR46565:SF20">
    <property type="entry name" value="COLD SHOCK DOMAIN-CONTAINING PROTEIN 4"/>
    <property type="match status" value="1"/>
</dbReference>
<evidence type="ECO:0000313" key="8">
    <source>
        <dbReference type="EMBL" id="RII00721.1"/>
    </source>
</evidence>
<dbReference type="SUPFAM" id="SSF50249">
    <property type="entry name" value="Nucleic acid-binding proteins"/>
    <property type="match status" value="1"/>
</dbReference>
<evidence type="ECO:0000256" key="4">
    <source>
        <dbReference type="ARBA" id="ARBA00023125"/>
    </source>
</evidence>
<comment type="subcellular location">
    <subcellularLocation>
        <location evidence="1">Cytoplasm</location>
    </subcellularLocation>
</comment>
<dbReference type="AlphaFoldDB" id="A0A399FX22"/>
<keyword evidence="2" id="KW-0963">Cytoplasm</keyword>
<dbReference type="InterPro" id="IPR002059">
    <property type="entry name" value="CSP_DNA-bd"/>
</dbReference>
<dbReference type="PRINTS" id="PR00050">
    <property type="entry name" value="COLDSHOCK"/>
</dbReference>
<name>A0A399FX22_UNCN2</name>
<dbReference type="CDD" id="cd04458">
    <property type="entry name" value="CSP_CDS"/>
    <property type="match status" value="1"/>
</dbReference>
<dbReference type="InterPro" id="IPR011129">
    <property type="entry name" value="CSD"/>
</dbReference>
<evidence type="ECO:0000313" key="9">
    <source>
        <dbReference type="Proteomes" id="UP000266287"/>
    </source>
</evidence>
<reference evidence="8 9" key="1">
    <citation type="submission" date="2018-08" db="EMBL/GenBank/DDBJ databases">
        <title>Draft genome of candidate division NPL-UPA2 bacterium Unc8 that adapted to ultra-basic serpentinizing groundwater.</title>
        <authorList>
            <person name="Ishii S."/>
            <person name="Suzuki S."/>
            <person name="Nealson K.H."/>
        </authorList>
    </citation>
    <scope>NUCLEOTIDE SEQUENCE [LARGE SCALE GENOMIC DNA]</scope>
    <source>
        <strain evidence="8">Unc8</strain>
    </source>
</reference>
<proteinExistence type="predicted"/>
<sequence length="69" mass="7828">MPEGKVKWFSKQKGYGFITPDDGGDDCFVHHSDIIKEEGLEILAEEDTVEFEIEKDGRGRSKATKVRKV</sequence>
<dbReference type="InterPro" id="IPR012340">
    <property type="entry name" value="NA-bd_OB-fold"/>
</dbReference>
<dbReference type="SMART" id="SM00357">
    <property type="entry name" value="CSP"/>
    <property type="match status" value="1"/>
</dbReference>
<dbReference type="PIRSF" id="PIRSF002599">
    <property type="entry name" value="Cold_shock_A"/>
    <property type="match status" value="1"/>
</dbReference>
<evidence type="ECO:0000256" key="3">
    <source>
        <dbReference type="ARBA" id="ARBA00023015"/>
    </source>
</evidence>
<keyword evidence="5" id="KW-0010">Activator</keyword>
<evidence type="ECO:0000256" key="2">
    <source>
        <dbReference type="ARBA" id="ARBA00022490"/>
    </source>
</evidence>
<dbReference type="InterPro" id="IPR012156">
    <property type="entry name" value="Cold_shock_CspA"/>
</dbReference>
<dbReference type="PANTHER" id="PTHR46565">
    <property type="entry name" value="COLD SHOCK DOMAIN PROTEIN 2"/>
    <property type="match status" value="1"/>
</dbReference>
<feature type="domain" description="CSD" evidence="7">
    <location>
        <begin position="1"/>
        <end position="68"/>
    </location>
</feature>
<dbReference type="PROSITE" id="PS51857">
    <property type="entry name" value="CSD_2"/>
    <property type="match status" value="1"/>
</dbReference>
<keyword evidence="6" id="KW-0804">Transcription</keyword>
<evidence type="ECO:0000256" key="1">
    <source>
        <dbReference type="ARBA" id="ARBA00004496"/>
    </source>
</evidence>
<organism evidence="8 9">
    <name type="scientific">candidate division NPL-UPA2 bacterium Unc8</name>
    <dbReference type="NCBI Taxonomy" id="1980939"/>
    <lineage>
        <taxon>Bacteria</taxon>
    </lineage>
</organism>
<dbReference type="EMBL" id="NDHY01000002">
    <property type="protein sequence ID" value="RII00721.1"/>
    <property type="molecule type" value="Genomic_DNA"/>
</dbReference>
<protein>
    <submittedName>
        <fullName evidence="8">Cold shock domain-containing protein</fullName>
    </submittedName>
</protein>
<keyword evidence="4" id="KW-0238">DNA-binding</keyword>
<dbReference type="Proteomes" id="UP000266287">
    <property type="component" value="Unassembled WGS sequence"/>
</dbReference>
<dbReference type="GO" id="GO:0005737">
    <property type="term" value="C:cytoplasm"/>
    <property type="evidence" value="ECO:0007669"/>
    <property type="project" value="UniProtKB-SubCell"/>
</dbReference>
<dbReference type="GO" id="GO:0003677">
    <property type="term" value="F:DNA binding"/>
    <property type="evidence" value="ECO:0007669"/>
    <property type="project" value="UniProtKB-KW"/>
</dbReference>
<gene>
    <name evidence="8" type="ORF">B9J77_01525</name>
</gene>
<comment type="caution">
    <text evidence="8">The sequence shown here is derived from an EMBL/GenBank/DDBJ whole genome shotgun (WGS) entry which is preliminary data.</text>
</comment>
<keyword evidence="3" id="KW-0805">Transcription regulation</keyword>
<evidence type="ECO:0000256" key="5">
    <source>
        <dbReference type="ARBA" id="ARBA00023159"/>
    </source>
</evidence>
<dbReference type="Gene3D" id="2.40.50.140">
    <property type="entry name" value="Nucleic acid-binding proteins"/>
    <property type="match status" value="1"/>
</dbReference>